<accession>A0A2B4S7X7</accession>
<feature type="transmembrane region" description="Helical" evidence="11">
    <location>
        <begin position="340"/>
        <end position="361"/>
    </location>
</feature>
<feature type="compositionally biased region" description="Polar residues" evidence="10">
    <location>
        <begin position="763"/>
        <end position="777"/>
    </location>
</feature>
<comment type="caution">
    <text evidence="13">The sequence shown here is derived from an EMBL/GenBank/DDBJ whole genome shotgun (WGS) entry which is preliminary data.</text>
</comment>
<dbReference type="GO" id="GO:0051480">
    <property type="term" value="P:regulation of cytosolic calcium ion concentration"/>
    <property type="evidence" value="ECO:0007669"/>
    <property type="project" value="TreeGrafter"/>
</dbReference>
<evidence type="ECO:0000256" key="7">
    <source>
        <dbReference type="ARBA" id="ARBA00023065"/>
    </source>
</evidence>
<keyword evidence="5 11" id="KW-1133">Transmembrane helix</keyword>
<comment type="subcellular location">
    <subcellularLocation>
        <location evidence="1">Membrane</location>
        <topology evidence="1">Multi-pass membrane protein</topology>
    </subcellularLocation>
</comment>
<reference evidence="14" key="1">
    <citation type="journal article" date="2017" name="bioRxiv">
        <title>Comparative analysis of the genomes of Stylophora pistillata and Acropora digitifera provides evidence for extensive differences between species of corals.</title>
        <authorList>
            <person name="Voolstra C.R."/>
            <person name="Li Y."/>
            <person name="Liew Y.J."/>
            <person name="Baumgarten S."/>
            <person name="Zoccola D."/>
            <person name="Flot J.-F."/>
            <person name="Tambutte S."/>
            <person name="Allemand D."/>
            <person name="Aranda M."/>
        </authorList>
    </citation>
    <scope>NUCLEOTIDE SEQUENCE [LARGE SCALE GENOMIC DNA]</scope>
</reference>
<organism evidence="13 14">
    <name type="scientific">Stylophora pistillata</name>
    <name type="common">Smooth cauliflower coral</name>
    <dbReference type="NCBI Taxonomy" id="50429"/>
    <lineage>
        <taxon>Eukaryota</taxon>
        <taxon>Metazoa</taxon>
        <taxon>Cnidaria</taxon>
        <taxon>Anthozoa</taxon>
        <taxon>Hexacorallia</taxon>
        <taxon>Scleractinia</taxon>
        <taxon>Astrocoeniina</taxon>
        <taxon>Pocilloporidae</taxon>
        <taxon>Stylophora</taxon>
    </lineage>
</organism>
<evidence type="ECO:0000256" key="9">
    <source>
        <dbReference type="ARBA" id="ARBA00023303"/>
    </source>
</evidence>
<keyword evidence="4" id="KW-0677">Repeat</keyword>
<feature type="transmembrane region" description="Helical" evidence="11">
    <location>
        <begin position="454"/>
        <end position="477"/>
    </location>
</feature>
<feature type="domain" description="Transient receptor ion channel" evidence="12">
    <location>
        <begin position="159"/>
        <end position="217"/>
    </location>
</feature>
<keyword evidence="3 11" id="KW-0812">Transmembrane</keyword>
<evidence type="ECO:0000256" key="10">
    <source>
        <dbReference type="SAM" id="MobiDB-lite"/>
    </source>
</evidence>
<feature type="transmembrane region" description="Helical" evidence="11">
    <location>
        <begin position="489"/>
        <end position="514"/>
    </location>
</feature>
<keyword evidence="6" id="KW-0040">ANK repeat</keyword>
<feature type="region of interest" description="Disordered" evidence="10">
    <location>
        <begin position="740"/>
        <end position="777"/>
    </location>
</feature>
<dbReference type="PRINTS" id="PR01097">
    <property type="entry name" value="TRNSRECEPTRP"/>
</dbReference>
<keyword evidence="2" id="KW-0813">Transport</keyword>
<feature type="transmembrane region" description="Helical" evidence="11">
    <location>
        <begin position="535"/>
        <end position="554"/>
    </location>
</feature>
<feature type="transmembrane region" description="Helical" evidence="11">
    <location>
        <begin position="574"/>
        <end position="596"/>
    </location>
</feature>
<gene>
    <name evidence="13" type="primary">TRPC5</name>
    <name evidence="13" type="ORF">AWC38_SpisGene10260</name>
</gene>
<dbReference type="SUPFAM" id="SSF48403">
    <property type="entry name" value="Ankyrin repeat"/>
    <property type="match status" value="1"/>
</dbReference>
<evidence type="ECO:0000256" key="8">
    <source>
        <dbReference type="ARBA" id="ARBA00023136"/>
    </source>
</evidence>
<dbReference type="EMBL" id="LSMT01000159">
    <property type="protein sequence ID" value="PFX25143.1"/>
    <property type="molecule type" value="Genomic_DNA"/>
</dbReference>
<dbReference type="GO" id="GO:0070679">
    <property type="term" value="F:inositol 1,4,5 trisphosphate binding"/>
    <property type="evidence" value="ECO:0007669"/>
    <property type="project" value="TreeGrafter"/>
</dbReference>
<dbReference type="Pfam" id="PF08344">
    <property type="entry name" value="TRP_2"/>
    <property type="match status" value="1"/>
</dbReference>
<dbReference type="Pfam" id="PF00520">
    <property type="entry name" value="Ion_trans"/>
    <property type="match status" value="1"/>
</dbReference>
<dbReference type="Proteomes" id="UP000225706">
    <property type="component" value="Unassembled WGS sequence"/>
</dbReference>
<keyword evidence="13" id="KW-0675">Receptor</keyword>
<dbReference type="GO" id="GO:0005886">
    <property type="term" value="C:plasma membrane"/>
    <property type="evidence" value="ECO:0007669"/>
    <property type="project" value="TreeGrafter"/>
</dbReference>
<name>A0A2B4S7X7_STYPI</name>
<keyword evidence="14" id="KW-1185">Reference proteome</keyword>
<feature type="transmembrane region" description="Helical" evidence="11">
    <location>
        <begin position="308"/>
        <end position="328"/>
    </location>
</feature>
<keyword evidence="9" id="KW-0407">Ion channel</keyword>
<evidence type="ECO:0000313" key="14">
    <source>
        <dbReference type="Proteomes" id="UP000225706"/>
    </source>
</evidence>
<dbReference type="GO" id="GO:0034703">
    <property type="term" value="C:cation channel complex"/>
    <property type="evidence" value="ECO:0007669"/>
    <property type="project" value="TreeGrafter"/>
</dbReference>
<proteinExistence type="predicted"/>
<dbReference type="InterPro" id="IPR013555">
    <property type="entry name" value="TRP_dom"/>
</dbReference>
<keyword evidence="8 11" id="KW-0472">Membrane</keyword>
<dbReference type="GO" id="GO:0015279">
    <property type="term" value="F:store-operated calcium channel activity"/>
    <property type="evidence" value="ECO:0007669"/>
    <property type="project" value="TreeGrafter"/>
</dbReference>
<sequence length="777" mass="89502">MNENSSDGFVRPLWLTDPPIEGQEAFFEGVPMVELEVKTMTAPEQNLPSFRSLLHKVNEPAKETNGFMVNHESKLEESLLRAVQEENLEVVEVLIDHYLQLFNLEELYDNSVSSEATQSRKTPVNFLPLVVAAHLGNYDVLKLFISKGFNLEKPHDVLCECEHCQEDYFRQSQKRLDIYRAMANPIWISLTGTDPFLTAFKLSKDLKSSAKQEDEFEKDYLALSLQCGQFALGLLDECKTSKEQTTVLNFPGSEASKGEFCEESLGLVHSAIAYGQKEFVAHPFCQHLVMSCVFSGVPWRTQGIAFRILYVLFQVLIYPLMAFMYFFFPFLRISRKIKRPFIKFVNHTASFVIFLSLLAASSHEQFNIRFDKVPSALEWIILMWILGIAWGECKQVWHDGVLRYLSSGWNWMDIGMIVLILGAYIGWFVRMIIRRYTVLDREADQLLLSGADGLYALGVIASFFRLVYLCQISRYLGLLQLSLSRMVRVIFQFAFISVVMLISFSVSMTMLYSSSFEAYGQERPERNTTDVIHSLISKGYYSLMTTMVTMMWASLDMVTLDSLQVFKDQSLIQIWSAILFTLYHAASLIVLLNMLIAMMSNSYQRVEDNIETEYKFARAQLWADYIGDGVATLPPPLNLIPSPKSIVRWACKLTNRCFGVPKRLPCCTNEQFRVYHESNMDVEQKKQNYQSVVRELIRRYWARRRHQKTPSENVIPDHLGAMAIVRDQVSDMLSEIRNILKTNKQRKDRERHQKSDEGHLQMGESSKTNGNHNHVQL</sequence>
<evidence type="ECO:0000256" key="6">
    <source>
        <dbReference type="ARBA" id="ARBA00023043"/>
    </source>
</evidence>
<dbReference type="InterPro" id="IPR036770">
    <property type="entry name" value="Ankyrin_rpt-contain_sf"/>
</dbReference>
<evidence type="ECO:0000256" key="4">
    <source>
        <dbReference type="ARBA" id="ARBA00022737"/>
    </source>
</evidence>
<evidence type="ECO:0000256" key="2">
    <source>
        <dbReference type="ARBA" id="ARBA00022448"/>
    </source>
</evidence>
<dbReference type="PANTHER" id="PTHR10117">
    <property type="entry name" value="TRANSIENT RECEPTOR POTENTIAL CHANNEL"/>
    <property type="match status" value="1"/>
</dbReference>
<evidence type="ECO:0000256" key="1">
    <source>
        <dbReference type="ARBA" id="ARBA00004141"/>
    </source>
</evidence>
<dbReference type="Gene3D" id="1.25.40.20">
    <property type="entry name" value="Ankyrin repeat-containing domain"/>
    <property type="match status" value="1"/>
</dbReference>
<dbReference type="InterPro" id="IPR002153">
    <property type="entry name" value="TRPC_channel"/>
</dbReference>
<evidence type="ECO:0000256" key="3">
    <source>
        <dbReference type="ARBA" id="ARBA00022692"/>
    </source>
</evidence>
<evidence type="ECO:0000256" key="11">
    <source>
        <dbReference type="SAM" id="Phobius"/>
    </source>
</evidence>
<dbReference type="STRING" id="50429.A0A2B4S7X7"/>
<evidence type="ECO:0000313" key="13">
    <source>
        <dbReference type="EMBL" id="PFX25143.1"/>
    </source>
</evidence>
<feature type="compositionally biased region" description="Basic and acidic residues" evidence="10">
    <location>
        <begin position="745"/>
        <end position="759"/>
    </location>
</feature>
<protein>
    <submittedName>
        <fullName evidence="13">Short transient receptor potential channel 5</fullName>
    </submittedName>
</protein>
<feature type="transmembrane region" description="Helical" evidence="11">
    <location>
        <begin position="411"/>
        <end position="433"/>
    </location>
</feature>
<dbReference type="SMART" id="SM01420">
    <property type="entry name" value="TRP_2"/>
    <property type="match status" value="1"/>
</dbReference>
<keyword evidence="7" id="KW-0406">Ion transport</keyword>
<dbReference type="OrthoDB" id="2373987at2759"/>
<evidence type="ECO:0000256" key="5">
    <source>
        <dbReference type="ARBA" id="ARBA00022989"/>
    </source>
</evidence>
<evidence type="ECO:0000259" key="12">
    <source>
        <dbReference type="SMART" id="SM01420"/>
    </source>
</evidence>
<dbReference type="AlphaFoldDB" id="A0A2B4S7X7"/>
<dbReference type="InterPro" id="IPR005821">
    <property type="entry name" value="Ion_trans_dom"/>
</dbReference>
<dbReference type="PANTHER" id="PTHR10117:SF54">
    <property type="entry name" value="TRANSIENT RECEPTOR POTENTIAL-GAMMA PROTEIN"/>
    <property type="match status" value="1"/>
</dbReference>